<keyword evidence="9" id="KW-1185">Reference proteome</keyword>
<proteinExistence type="inferred from homology"/>
<comment type="similarity">
    <text evidence="1 6">Belongs to the PAPS reductase family. CysH subfamily.</text>
</comment>
<feature type="binding site" evidence="6">
    <location>
        <position position="120"/>
    </location>
    <ligand>
        <name>[4Fe-4S] cluster</name>
        <dbReference type="ChEBI" id="CHEBI:49883"/>
    </ligand>
</feature>
<evidence type="ECO:0000313" key="8">
    <source>
        <dbReference type="EMBL" id="AWH86885.1"/>
    </source>
</evidence>
<comment type="function">
    <text evidence="6">Catalyzes the formation of sulfite from adenosine 5'-phosphosulfate (APS) using thioredoxin as an electron donor.</text>
</comment>
<comment type="subcellular location">
    <subcellularLocation>
        <location evidence="6">Cytoplasm</location>
    </subcellularLocation>
</comment>
<comment type="cofactor">
    <cofactor evidence="6">
        <name>[4Fe-4S] cluster</name>
        <dbReference type="ChEBI" id="CHEBI:49883"/>
    </cofactor>
    <text evidence="6">Binds 1 [4Fe-4S] cluster per subunit.</text>
</comment>
<dbReference type="GO" id="GO:0051539">
    <property type="term" value="F:4 iron, 4 sulfur cluster binding"/>
    <property type="evidence" value="ECO:0007669"/>
    <property type="project" value="UniProtKB-UniRule"/>
</dbReference>
<dbReference type="RefSeq" id="WP_108779605.1">
    <property type="nucleotide sequence ID" value="NZ_CP029186.1"/>
</dbReference>
<accession>A0A2S1R2L9</accession>
<dbReference type="GO" id="GO:0043866">
    <property type="term" value="F:adenylyl-sulfate reductase (thioredoxin) activity"/>
    <property type="evidence" value="ECO:0007669"/>
    <property type="project" value="UniProtKB-EC"/>
</dbReference>
<comment type="catalytic activity">
    <reaction evidence="6">
        <text>[thioredoxin]-disulfide + sulfite + AMP + 2 H(+) = adenosine 5'-phosphosulfate + [thioredoxin]-dithiol</text>
        <dbReference type="Rhea" id="RHEA:21976"/>
        <dbReference type="Rhea" id="RHEA-COMP:10698"/>
        <dbReference type="Rhea" id="RHEA-COMP:10700"/>
        <dbReference type="ChEBI" id="CHEBI:15378"/>
        <dbReference type="ChEBI" id="CHEBI:17359"/>
        <dbReference type="ChEBI" id="CHEBI:29950"/>
        <dbReference type="ChEBI" id="CHEBI:50058"/>
        <dbReference type="ChEBI" id="CHEBI:58243"/>
        <dbReference type="ChEBI" id="CHEBI:456215"/>
        <dbReference type="EC" id="1.8.4.10"/>
    </reaction>
</comment>
<keyword evidence="6" id="KW-0963">Cytoplasm</keyword>
<sequence length="239" mass="27697">MDTYRLQQLNAQLKGMPIEDAIPFILQNIQGKKVFSTSFGIEDQVLKHYIAPYSDEISAFTLDTGRQFNETYEVFQRTLDKYPSLKIETFFPDEKDIREYVHKDGINGFYNSIESRKECCRIRKVVPLQKAIKGASLWITGLRAQQSANRETMDYLEWDEANQLVKYNPLLDYTLDEVESVVNKYGIPINSLYARGYLSIGCAPCTRAITKDEDFRAGRWWWENGKKECGLHIHAAKNN</sequence>
<dbReference type="OrthoDB" id="9794018at2"/>
<evidence type="ECO:0000256" key="2">
    <source>
        <dbReference type="ARBA" id="ARBA00022723"/>
    </source>
</evidence>
<dbReference type="GO" id="GO:0004604">
    <property type="term" value="F:phosphoadenylyl-sulfate reductase (thioredoxin) activity"/>
    <property type="evidence" value="ECO:0007669"/>
    <property type="project" value="UniProtKB-UniRule"/>
</dbReference>
<dbReference type="AlphaFoldDB" id="A0A2S1R2L9"/>
<evidence type="ECO:0000313" key="9">
    <source>
        <dbReference type="Proteomes" id="UP000244929"/>
    </source>
</evidence>
<feature type="binding site" evidence="6">
    <location>
        <position position="202"/>
    </location>
    <ligand>
        <name>[4Fe-4S] cluster</name>
        <dbReference type="ChEBI" id="CHEBI:49883"/>
    </ligand>
</feature>
<dbReference type="NCBIfam" id="NF002537">
    <property type="entry name" value="PRK02090.1"/>
    <property type="match status" value="1"/>
</dbReference>
<dbReference type="InterPro" id="IPR004511">
    <property type="entry name" value="PAPS/APS_Rdtase"/>
</dbReference>
<gene>
    <name evidence="6" type="primary">cysH</name>
    <name evidence="8" type="ORF">HYN59_01005</name>
</gene>
<dbReference type="InterPro" id="IPR014729">
    <property type="entry name" value="Rossmann-like_a/b/a_fold"/>
</dbReference>
<dbReference type="GO" id="GO:0046872">
    <property type="term" value="F:metal ion binding"/>
    <property type="evidence" value="ECO:0007669"/>
    <property type="project" value="UniProtKB-KW"/>
</dbReference>
<evidence type="ECO:0000256" key="6">
    <source>
        <dbReference type="HAMAP-Rule" id="MF_00063"/>
    </source>
</evidence>
<name>A0A2S1R2L9_9FLAO</name>
<evidence type="ECO:0000256" key="3">
    <source>
        <dbReference type="ARBA" id="ARBA00023002"/>
    </source>
</evidence>
<feature type="binding site" evidence="6">
    <location>
        <position position="205"/>
    </location>
    <ligand>
        <name>[4Fe-4S] cluster</name>
        <dbReference type="ChEBI" id="CHEBI:49883"/>
    </ligand>
</feature>
<keyword evidence="2 6" id="KW-0479">Metal-binding</keyword>
<feature type="active site" description="Nucleophile; cysteine thiosulfonate intermediate" evidence="6">
    <location>
        <position position="229"/>
    </location>
</feature>
<dbReference type="HAMAP" id="MF_00063">
    <property type="entry name" value="CysH"/>
    <property type="match status" value="1"/>
</dbReference>
<evidence type="ECO:0000259" key="7">
    <source>
        <dbReference type="Pfam" id="PF01507"/>
    </source>
</evidence>
<evidence type="ECO:0000256" key="5">
    <source>
        <dbReference type="ARBA" id="ARBA00023014"/>
    </source>
</evidence>
<dbReference type="CDD" id="cd23945">
    <property type="entry name" value="PAPS_reductase"/>
    <property type="match status" value="1"/>
</dbReference>
<dbReference type="GO" id="GO:0070814">
    <property type="term" value="P:hydrogen sulfide biosynthetic process"/>
    <property type="evidence" value="ECO:0007669"/>
    <property type="project" value="UniProtKB-UniRule"/>
</dbReference>
<dbReference type="Pfam" id="PF01507">
    <property type="entry name" value="PAPS_reduct"/>
    <property type="match status" value="1"/>
</dbReference>
<dbReference type="Proteomes" id="UP000244929">
    <property type="component" value="Chromosome"/>
</dbReference>
<dbReference type="PIRSF" id="PIRSF000857">
    <property type="entry name" value="PAPS_reductase"/>
    <property type="match status" value="1"/>
</dbReference>
<comment type="pathway">
    <text evidence="6">Sulfur metabolism; hydrogen sulfide biosynthesis; sulfite from sulfate.</text>
</comment>
<keyword evidence="3 6" id="KW-0560">Oxidoreductase</keyword>
<keyword evidence="5 6" id="KW-0411">Iron-sulfur</keyword>
<dbReference type="PANTHER" id="PTHR46482:SF9">
    <property type="entry name" value="5'-ADENYLYLSULFATE REDUCTASE 1, CHLOROPLASTIC"/>
    <property type="match status" value="1"/>
</dbReference>
<keyword evidence="4 6" id="KW-0408">Iron</keyword>
<evidence type="ECO:0000256" key="4">
    <source>
        <dbReference type="ARBA" id="ARBA00023004"/>
    </source>
</evidence>
<dbReference type="InterPro" id="IPR002500">
    <property type="entry name" value="PAPS_reduct_dom"/>
</dbReference>
<reference evidence="8 9" key="1">
    <citation type="submission" date="2018-04" db="EMBL/GenBank/DDBJ databases">
        <title>Genome sequencing of Flavobacterium sp. HYN0059.</title>
        <authorList>
            <person name="Yi H."/>
            <person name="Baek C."/>
        </authorList>
    </citation>
    <scope>NUCLEOTIDE SEQUENCE [LARGE SCALE GENOMIC DNA]</scope>
    <source>
        <strain evidence="8 9">HYN0059</strain>
    </source>
</reference>
<dbReference type="EC" id="1.8.4.10" evidence="6"/>
<dbReference type="EMBL" id="CP029186">
    <property type="protein sequence ID" value="AWH86885.1"/>
    <property type="molecule type" value="Genomic_DNA"/>
</dbReference>
<dbReference type="SUPFAM" id="SSF52402">
    <property type="entry name" value="Adenine nucleotide alpha hydrolases-like"/>
    <property type="match status" value="1"/>
</dbReference>
<dbReference type="Gene3D" id="3.40.50.620">
    <property type="entry name" value="HUPs"/>
    <property type="match status" value="1"/>
</dbReference>
<evidence type="ECO:0000256" key="1">
    <source>
        <dbReference type="ARBA" id="ARBA00009732"/>
    </source>
</evidence>
<feature type="domain" description="Phosphoadenosine phosphosulphate reductase" evidence="7">
    <location>
        <begin position="34"/>
        <end position="208"/>
    </location>
</feature>
<feature type="binding site" evidence="6">
    <location>
        <position position="119"/>
    </location>
    <ligand>
        <name>[4Fe-4S] cluster</name>
        <dbReference type="ChEBI" id="CHEBI:49883"/>
    </ligand>
</feature>
<dbReference type="PANTHER" id="PTHR46482">
    <property type="entry name" value="5'-ADENYLYLSULFATE REDUCTASE 3, CHLOROPLASTIC"/>
    <property type="match status" value="1"/>
</dbReference>
<protein>
    <recommendedName>
        <fullName evidence="6">Adenosine 5'-phosphosulfate reductase</fullName>
        <shortName evidence="6">APS reductase</shortName>
        <ecNumber evidence="6">1.8.4.10</ecNumber>
    </recommendedName>
    <alternativeName>
        <fullName evidence="6">5'-adenylylsulfate reductase</fullName>
    </alternativeName>
    <alternativeName>
        <fullName evidence="6">Thioredoxin-dependent 5'-adenylylsulfate reductase</fullName>
    </alternativeName>
</protein>
<dbReference type="GO" id="GO:0019379">
    <property type="term" value="P:sulfate assimilation, phosphoadenylyl sulfate reduction by phosphoadenylyl-sulfate reductase (thioredoxin)"/>
    <property type="evidence" value="ECO:0007669"/>
    <property type="project" value="UniProtKB-UniRule"/>
</dbReference>
<dbReference type="GO" id="GO:0005737">
    <property type="term" value="C:cytoplasm"/>
    <property type="evidence" value="ECO:0007669"/>
    <property type="project" value="UniProtKB-SubCell"/>
</dbReference>
<dbReference type="KEGG" id="falb:HYN59_01005"/>
<organism evidence="8 9">
    <name type="scientific">Flavobacterium album</name>
    <dbReference type="NCBI Taxonomy" id="2175091"/>
    <lineage>
        <taxon>Bacteria</taxon>
        <taxon>Pseudomonadati</taxon>
        <taxon>Bacteroidota</taxon>
        <taxon>Flavobacteriia</taxon>
        <taxon>Flavobacteriales</taxon>
        <taxon>Flavobacteriaceae</taxon>
        <taxon>Flavobacterium</taxon>
    </lineage>
</organism>